<dbReference type="InterPro" id="IPR011335">
    <property type="entry name" value="Restrct_endonuc-II-like"/>
</dbReference>
<proteinExistence type="predicted"/>
<dbReference type="SUPFAM" id="SSF52980">
    <property type="entry name" value="Restriction endonuclease-like"/>
    <property type="match status" value="1"/>
</dbReference>
<gene>
    <name evidence="1" type="ORF">GXM_05184</name>
</gene>
<protein>
    <submittedName>
        <fullName evidence="1">FdxN element excision controlling factor protein</fullName>
    </submittedName>
</protein>
<evidence type="ECO:0000313" key="1">
    <source>
        <dbReference type="EMBL" id="QFS47692.1"/>
    </source>
</evidence>
<dbReference type="Proteomes" id="UP000326678">
    <property type="component" value="Chromosome Gxm1"/>
</dbReference>
<reference evidence="1 2" key="1">
    <citation type="submission" date="2019-10" db="EMBL/GenBank/DDBJ databases">
        <title>Genomic and transcriptomic insights into the perfect genentic adaptation of a filamentous nitrogen-fixing cyanobacterium to rice fields.</title>
        <authorList>
            <person name="Chen Z."/>
        </authorList>
    </citation>
    <scope>NUCLEOTIDE SEQUENCE [LARGE SCALE GENOMIC DNA]</scope>
    <source>
        <strain evidence="1">CCNUC1</strain>
    </source>
</reference>
<dbReference type="KEGG" id="nsh:GXM_05184"/>
<dbReference type="CDD" id="cd22366">
    <property type="entry name" value="XisH-like"/>
    <property type="match status" value="1"/>
</dbReference>
<dbReference type="Gene3D" id="3.40.1350.10">
    <property type="match status" value="1"/>
</dbReference>
<dbReference type="AlphaFoldDB" id="A0A5P8W4Z8"/>
<keyword evidence="2" id="KW-1185">Reference proteome</keyword>
<name>A0A5P8W4Z8_9NOSO</name>
<organism evidence="1 2">
    <name type="scientific">Nostoc sphaeroides CCNUC1</name>
    <dbReference type="NCBI Taxonomy" id="2653204"/>
    <lineage>
        <taxon>Bacteria</taxon>
        <taxon>Bacillati</taxon>
        <taxon>Cyanobacteriota</taxon>
        <taxon>Cyanophyceae</taxon>
        <taxon>Nostocales</taxon>
        <taxon>Nostocaceae</taxon>
        <taxon>Nostoc</taxon>
    </lineage>
</organism>
<dbReference type="InterPro" id="IPR011856">
    <property type="entry name" value="tRNA_endonuc-like_dom_sf"/>
</dbReference>
<dbReference type="EMBL" id="CP045226">
    <property type="protein sequence ID" value="QFS47692.1"/>
    <property type="molecule type" value="Genomic_DNA"/>
</dbReference>
<dbReference type="GO" id="GO:0003676">
    <property type="term" value="F:nucleic acid binding"/>
    <property type="evidence" value="ECO:0007669"/>
    <property type="project" value="InterPro"/>
</dbReference>
<accession>A0A5P8W4Z8</accession>
<evidence type="ECO:0000313" key="2">
    <source>
        <dbReference type="Proteomes" id="UP000326678"/>
    </source>
</evidence>
<sequence length="184" mass="21164">MRAAPTQLFVYLKYPAFAKLRIAAILLMKCQTPKPLALLLPNSTIPMPSKDIFHQSVRTALEKDGWIITHDPLHLKVDDIEFFVDLGAERLLAAQKQGQKIAVEIKSFVGASEVTEFHLALGQTLNYRLALKKEEPERILYLAVSQDTYQDFFSRQFIQDSLKEYQIKLLIFNSLNQDIVLWKE</sequence>
<dbReference type="InterPro" id="IPR014919">
    <property type="entry name" value="XisH"/>
</dbReference>
<dbReference type="Pfam" id="PF08814">
    <property type="entry name" value="XisH"/>
    <property type="match status" value="1"/>
</dbReference>